<organism evidence="2 3">
    <name type="scientific">Rickenella mellea</name>
    <dbReference type="NCBI Taxonomy" id="50990"/>
    <lineage>
        <taxon>Eukaryota</taxon>
        <taxon>Fungi</taxon>
        <taxon>Dikarya</taxon>
        <taxon>Basidiomycota</taxon>
        <taxon>Agaricomycotina</taxon>
        <taxon>Agaricomycetes</taxon>
        <taxon>Hymenochaetales</taxon>
        <taxon>Rickenellaceae</taxon>
        <taxon>Rickenella</taxon>
    </lineage>
</organism>
<evidence type="ECO:0000256" key="1">
    <source>
        <dbReference type="SAM" id="MobiDB-lite"/>
    </source>
</evidence>
<evidence type="ECO:0000313" key="3">
    <source>
        <dbReference type="Proteomes" id="UP000294933"/>
    </source>
</evidence>
<feature type="region of interest" description="Disordered" evidence="1">
    <location>
        <begin position="72"/>
        <end position="101"/>
    </location>
</feature>
<evidence type="ECO:0000313" key="2">
    <source>
        <dbReference type="EMBL" id="TDL19298.1"/>
    </source>
</evidence>
<dbReference type="AlphaFoldDB" id="A0A4Y7PW89"/>
<feature type="compositionally biased region" description="Basic and acidic residues" evidence="1">
    <location>
        <begin position="90"/>
        <end position="99"/>
    </location>
</feature>
<proteinExistence type="predicted"/>
<dbReference type="Proteomes" id="UP000294933">
    <property type="component" value="Unassembled WGS sequence"/>
</dbReference>
<sequence length="135" mass="14738">MCLSKSRGEPASGYGPALNLKLSTPLAFPLTHITSTHHLAISPALSIASKTTPVTSTKTMFTHRLCFYSTNTTTPNSTPHTPSSQASTCPEDHSQDLHQARSGGLINHPPVYAPFWWLYTHHLGQARTRASEDEE</sequence>
<accession>A0A4Y7PW89</accession>
<feature type="compositionally biased region" description="Low complexity" evidence="1">
    <location>
        <begin position="72"/>
        <end position="84"/>
    </location>
</feature>
<keyword evidence="3" id="KW-1185">Reference proteome</keyword>
<reference evidence="2 3" key="1">
    <citation type="submission" date="2018-06" db="EMBL/GenBank/DDBJ databases">
        <title>A transcriptomic atlas of mushroom development highlights an independent origin of complex multicellularity.</title>
        <authorList>
            <consortium name="DOE Joint Genome Institute"/>
            <person name="Krizsan K."/>
            <person name="Almasi E."/>
            <person name="Merenyi Z."/>
            <person name="Sahu N."/>
            <person name="Viragh M."/>
            <person name="Koszo T."/>
            <person name="Mondo S."/>
            <person name="Kiss B."/>
            <person name="Balint B."/>
            <person name="Kues U."/>
            <person name="Barry K."/>
            <person name="Hegedus J.C."/>
            <person name="Henrissat B."/>
            <person name="Johnson J."/>
            <person name="Lipzen A."/>
            <person name="Ohm R."/>
            <person name="Nagy I."/>
            <person name="Pangilinan J."/>
            <person name="Yan J."/>
            <person name="Xiong Y."/>
            <person name="Grigoriev I.V."/>
            <person name="Hibbett D.S."/>
            <person name="Nagy L.G."/>
        </authorList>
    </citation>
    <scope>NUCLEOTIDE SEQUENCE [LARGE SCALE GENOMIC DNA]</scope>
    <source>
        <strain evidence="2 3">SZMC22713</strain>
    </source>
</reference>
<name>A0A4Y7PW89_9AGAM</name>
<dbReference type="EMBL" id="ML170198">
    <property type="protein sequence ID" value="TDL19298.1"/>
    <property type="molecule type" value="Genomic_DNA"/>
</dbReference>
<protein>
    <submittedName>
        <fullName evidence="2">Uncharacterized protein</fullName>
    </submittedName>
</protein>
<gene>
    <name evidence="2" type="ORF">BD410DRAFT_792332</name>
</gene>
<dbReference type="VEuPathDB" id="FungiDB:BD410DRAFT_792332"/>